<dbReference type="OrthoDB" id="2269034at2759"/>
<dbReference type="Gene3D" id="3.80.10.10">
    <property type="entry name" value="Ribonuclease Inhibitor"/>
    <property type="match status" value="1"/>
</dbReference>
<dbReference type="EMBL" id="KL198107">
    <property type="protein sequence ID" value="KDQ07438.1"/>
    <property type="molecule type" value="Genomic_DNA"/>
</dbReference>
<dbReference type="Proteomes" id="UP000027195">
    <property type="component" value="Unassembled WGS sequence"/>
</dbReference>
<keyword evidence="3" id="KW-1185">Reference proteome</keyword>
<dbReference type="HOGENOM" id="CLU_024199_1_2_1"/>
<dbReference type="PANTHER" id="PTHR38926">
    <property type="entry name" value="F-BOX DOMAIN CONTAINING PROTEIN, EXPRESSED"/>
    <property type="match status" value="1"/>
</dbReference>
<evidence type="ECO:0000313" key="3">
    <source>
        <dbReference type="Proteomes" id="UP000027195"/>
    </source>
</evidence>
<evidence type="ECO:0000313" key="2">
    <source>
        <dbReference type="EMBL" id="KDQ07438.1"/>
    </source>
</evidence>
<dbReference type="PANTHER" id="PTHR38926:SF72">
    <property type="entry name" value="IM:7136021-RELATED"/>
    <property type="match status" value="1"/>
</dbReference>
<feature type="region of interest" description="Disordered" evidence="1">
    <location>
        <begin position="1"/>
        <end position="46"/>
    </location>
</feature>
<dbReference type="STRING" id="930990.A0A067LVR4"/>
<dbReference type="InterPro" id="IPR032675">
    <property type="entry name" value="LRR_dom_sf"/>
</dbReference>
<evidence type="ECO:0000256" key="1">
    <source>
        <dbReference type="SAM" id="MobiDB-lite"/>
    </source>
</evidence>
<dbReference type="AlphaFoldDB" id="A0A067LVR4"/>
<name>A0A067LVR4_BOTB1</name>
<reference evidence="3" key="1">
    <citation type="journal article" date="2014" name="Proc. Natl. Acad. Sci. U.S.A.">
        <title>Extensive sampling of basidiomycete genomes demonstrates inadequacy of the white-rot/brown-rot paradigm for wood decay fungi.</title>
        <authorList>
            <person name="Riley R."/>
            <person name="Salamov A.A."/>
            <person name="Brown D.W."/>
            <person name="Nagy L.G."/>
            <person name="Floudas D."/>
            <person name="Held B.W."/>
            <person name="Levasseur A."/>
            <person name="Lombard V."/>
            <person name="Morin E."/>
            <person name="Otillar R."/>
            <person name="Lindquist E.A."/>
            <person name="Sun H."/>
            <person name="LaButti K.M."/>
            <person name="Schmutz J."/>
            <person name="Jabbour D."/>
            <person name="Luo H."/>
            <person name="Baker S.E."/>
            <person name="Pisabarro A.G."/>
            <person name="Walton J.D."/>
            <person name="Blanchette R.A."/>
            <person name="Henrissat B."/>
            <person name="Martin F."/>
            <person name="Cullen D."/>
            <person name="Hibbett D.S."/>
            <person name="Grigoriev I.V."/>
        </authorList>
    </citation>
    <scope>NUCLEOTIDE SEQUENCE [LARGE SCALE GENOMIC DNA]</scope>
    <source>
        <strain evidence="3">FD-172 SS1</strain>
    </source>
</reference>
<organism evidence="2 3">
    <name type="scientific">Botryobasidium botryosum (strain FD-172 SS1)</name>
    <dbReference type="NCBI Taxonomy" id="930990"/>
    <lineage>
        <taxon>Eukaryota</taxon>
        <taxon>Fungi</taxon>
        <taxon>Dikarya</taxon>
        <taxon>Basidiomycota</taxon>
        <taxon>Agaricomycotina</taxon>
        <taxon>Agaricomycetes</taxon>
        <taxon>Cantharellales</taxon>
        <taxon>Botryobasidiaceae</taxon>
        <taxon>Botryobasidium</taxon>
    </lineage>
</organism>
<feature type="compositionally biased region" description="Polar residues" evidence="1">
    <location>
        <begin position="33"/>
        <end position="46"/>
    </location>
</feature>
<protein>
    <submittedName>
        <fullName evidence="2">Uncharacterized protein</fullName>
    </submittedName>
</protein>
<proteinExistence type="predicted"/>
<accession>A0A067LVR4</accession>
<gene>
    <name evidence="2" type="ORF">BOTBODRAFT_192449</name>
</gene>
<dbReference type="SUPFAM" id="SSF52047">
    <property type="entry name" value="RNI-like"/>
    <property type="match status" value="1"/>
</dbReference>
<dbReference type="InParanoid" id="A0A067LVR4"/>
<sequence length="545" mass="60876">MQEFAASEYQATGTPAFRPRNDSHQGIHGPGALSTQTSTRQADATHTSKWLDITQGPPASDKCPVEVLSRIFELVVVAEESTWFPQPRALTWTAPLILLRICSRWRRIAMNTPRLWTRINALMLSDTLTDTFLRWSKSAPIDIAFPQYGKRDRFMTLVAQHVHRWRSLELKNLNLDAEEAIKLLQVPTPHLQSFHITLKGHAQLLEDLFAGVAPQLHTLKLSGLCLSLASPLFANLRVLNLTSMGRHILLISQLLSIIERSPLLEELVLHHRYFLLDHATETASPPNPSPIKLSHLGCLYLEMDIPAAQCIISRIITPPRSNLQLILHGPVPNHLNEIFPNSAASTHSLQNIPHAHDFRVVAQENLGGCSMRGNGPKGFFHIDFLGPSEPGFFNHILVNPGRALPMPALEELFLYIDDSVSVSTLTSFLADYPSVRMLALDGCREVLLEALLDRQQCPRLERLKIYAHQITDALLIRLVQSRSGPEMGSEVQDLGSGTPLQHVYLPECRGLSRATVLALQGYPCEVHLTEGDSSDDMSDRERAYN</sequence>